<sequence length="127" mass="14817">MSDENVEHIRQSFTEIHSPRRAGRELIIPATPVWRVLQRRLIFKPYRIQSPQALHIGDKERCVEFCEFILQNVSKDGKDAQAFHNSGVIHRKLNSFPTTVIFLFLIITAKSRVRNQVSNRSRNVNHN</sequence>
<protein>
    <submittedName>
        <fullName evidence="1">Uncharacterized protein</fullName>
    </submittedName>
</protein>
<dbReference type="Proteomes" id="UP000499080">
    <property type="component" value="Unassembled WGS sequence"/>
</dbReference>
<proteinExistence type="predicted"/>
<organism evidence="1 2">
    <name type="scientific">Araneus ventricosus</name>
    <name type="common">Orbweaver spider</name>
    <name type="synonym">Epeira ventricosa</name>
    <dbReference type="NCBI Taxonomy" id="182803"/>
    <lineage>
        <taxon>Eukaryota</taxon>
        <taxon>Metazoa</taxon>
        <taxon>Ecdysozoa</taxon>
        <taxon>Arthropoda</taxon>
        <taxon>Chelicerata</taxon>
        <taxon>Arachnida</taxon>
        <taxon>Araneae</taxon>
        <taxon>Araneomorphae</taxon>
        <taxon>Entelegynae</taxon>
        <taxon>Araneoidea</taxon>
        <taxon>Araneidae</taxon>
        <taxon>Araneus</taxon>
    </lineage>
</organism>
<dbReference type="AlphaFoldDB" id="A0A4Y2FL16"/>
<name>A0A4Y2FL16_ARAVE</name>
<dbReference type="EMBL" id="BGPR01000956">
    <property type="protein sequence ID" value="GBM41208.1"/>
    <property type="molecule type" value="Genomic_DNA"/>
</dbReference>
<comment type="caution">
    <text evidence="1">The sequence shown here is derived from an EMBL/GenBank/DDBJ whole genome shotgun (WGS) entry which is preliminary data.</text>
</comment>
<evidence type="ECO:0000313" key="1">
    <source>
        <dbReference type="EMBL" id="GBM41208.1"/>
    </source>
</evidence>
<evidence type="ECO:0000313" key="2">
    <source>
        <dbReference type="Proteomes" id="UP000499080"/>
    </source>
</evidence>
<accession>A0A4Y2FL16</accession>
<gene>
    <name evidence="1" type="ORF">AVEN_10251_1</name>
</gene>
<reference evidence="1 2" key="1">
    <citation type="journal article" date="2019" name="Sci. Rep.">
        <title>Orb-weaving spider Araneus ventricosus genome elucidates the spidroin gene catalogue.</title>
        <authorList>
            <person name="Kono N."/>
            <person name="Nakamura H."/>
            <person name="Ohtoshi R."/>
            <person name="Moran D.A.P."/>
            <person name="Shinohara A."/>
            <person name="Yoshida Y."/>
            <person name="Fujiwara M."/>
            <person name="Mori M."/>
            <person name="Tomita M."/>
            <person name="Arakawa K."/>
        </authorList>
    </citation>
    <scope>NUCLEOTIDE SEQUENCE [LARGE SCALE GENOMIC DNA]</scope>
</reference>
<keyword evidence="2" id="KW-1185">Reference proteome</keyword>